<dbReference type="OrthoDB" id="1076133at2"/>
<evidence type="ECO:0000313" key="10">
    <source>
        <dbReference type="EMBL" id="RLQ96146.1"/>
    </source>
</evidence>
<dbReference type="RefSeq" id="WP_121679998.1">
    <property type="nucleotide sequence ID" value="NZ_RCVZ01000004.1"/>
</dbReference>
<comment type="similarity">
    <text evidence="2">Belongs to the UPF0702 family.</text>
</comment>
<evidence type="ECO:0000256" key="2">
    <source>
        <dbReference type="ARBA" id="ARBA00006448"/>
    </source>
</evidence>
<organism evidence="10 11">
    <name type="scientific">Falsibacillus albus</name>
    <dbReference type="NCBI Taxonomy" id="2478915"/>
    <lineage>
        <taxon>Bacteria</taxon>
        <taxon>Bacillati</taxon>
        <taxon>Bacillota</taxon>
        <taxon>Bacilli</taxon>
        <taxon>Bacillales</taxon>
        <taxon>Bacillaceae</taxon>
        <taxon>Falsibacillus</taxon>
    </lineage>
</organism>
<feature type="transmembrane region" description="Helical" evidence="7">
    <location>
        <begin position="6"/>
        <end position="26"/>
    </location>
</feature>
<dbReference type="PANTHER" id="PTHR34582">
    <property type="entry name" value="UPF0702 TRANSMEMBRANE PROTEIN YCAP"/>
    <property type="match status" value="1"/>
</dbReference>
<feature type="domain" description="YetF C-terminal" evidence="8">
    <location>
        <begin position="83"/>
        <end position="217"/>
    </location>
</feature>
<keyword evidence="3" id="KW-1003">Cell membrane</keyword>
<keyword evidence="4 7" id="KW-0812">Transmembrane</keyword>
<dbReference type="AlphaFoldDB" id="A0A3L7JZI0"/>
<reference evidence="10 11" key="1">
    <citation type="submission" date="2018-10" db="EMBL/GenBank/DDBJ databases">
        <title>Falsibacillus sp. genome draft.</title>
        <authorList>
            <person name="Shi S."/>
        </authorList>
    </citation>
    <scope>NUCLEOTIDE SEQUENCE [LARGE SCALE GENOMIC DNA]</scope>
    <source>
        <strain evidence="10 11">GY 10110</strain>
    </source>
</reference>
<sequence>MEELHMGLLTSKILVGFAALFFIVSVTGRASIYQLTPFHLVFVLVLGEFLGNALYENSVSTLQFLYGTTIWMLLMLTVEWTTQKFKKTRTLLVGNPAIVIREGIYDKEMLKRNKIEVNQVASLLRQNSVFSVREVKYGILEANGQISILLKDQHKTPTKQDMMLAVKEEDLPISFIVDGQILNDNLKDRGFSKQWLMQELKKHGYEDEKRIFYADWQADDGLHISPMQGKQQK</sequence>
<dbReference type="Proteomes" id="UP000276770">
    <property type="component" value="Unassembled WGS sequence"/>
</dbReference>
<keyword evidence="11" id="KW-1185">Reference proteome</keyword>
<gene>
    <name evidence="10" type="ORF">D9X91_07600</name>
</gene>
<evidence type="ECO:0000256" key="6">
    <source>
        <dbReference type="ARBA" id="ARBA00023136"/>
    </source>
</evidence>
<protein>
    <submittedName>
        <fullName evidence="10">DUF421 domain-containing protein</fullName>
    </submittedName>
</protein>
<evidence type="ECO:0000256" key="3">
    <source>
        <dbReference type="ARBA" id="ARBA00022475"/>
    </source>
</evidence>
<keyword evidence="6 7" id="KW-0472">Membrane</keyword>
<dbReference type="InterPro" id="IPR007353">
    <property type="entry name" value="DUF421"/>
</dbReference>
<dbReference type="EMBL" id="RCVZ01000004">
    <property type="protein sequence ID" value="RLQ96146.1"/>
    <property type="molecule type" value="Genomic_DNA"/>
</dbReference>
<evidence type="ECO:0000259" key="9">
    <source>
        <dbReference type="Pfam" id="PF20730"/>
    </source>
</evidence>
<keyword evidence="5 7" id="KW-1133">Transmembrane helix</keyword>
<name>A0A3L7JZI0_9BACI</name>
<dbReference type="PANTHER" id="PTHR34582:SF5">
    <property type="entry name" value="UPF0702 TRANSMEMBRANE PROTEIN YETF"/>
    <property type="match status" value="1"/>
</dbReference>
<proteinExistence type="inferred from homology"/>
<evidence type="ECO:0000256" key="1">
    <source>
        <dbReference type="ARBA" id="ARBA00004651"/>
    </source>
</evidence>
<dbReference type="Pfam" id="PF20730">
    <property type="entry name" value="YetF_N"/>
    <property type="match status" value="1"/>
</dbReference>
<evidence type="ECO:0000313" key="11">
    <source>
        <dbReference type="Proteomes" id="UP000276770"/>
    </source>
</evidence>
<feature type="transmembrane region" description="Helical" evidence="7">
    <location>
        <begin position="61"/>
        <end position="80"/>
    </location>
</feature>
<evidence type="ECO:0000259" key="8">
    <source>
        <dbReference type="Pfam" id="PF04239"/>
    </source>
</evidence>
<feature type="domain" description="YetF-like N-terminal transmembrane" evidence="9">
    <location>
        <begin position="9"/>
        <end position="80"/>
    </location>
</feature>
<evidence type="ECO:0000256" key="5">
    <source>
        <dbReference type="ARBA" id="ARBA00022989"/>
    </source>
</evidence>
<accession>A0A3L7JZI0</accession>
<comment type="subcellular location">
    <subcellularLocation>
        <location evidence="1">Cell membrane</location>
        <topology evidence="1">Multi-pass membrane protein</topology>
    </subcellularLocation>
</comment>
<evidence type="ECO:0000256" key="7">
    <source>
        <dbReference type="SAM" id="Phobius"/>
    </source>
</evidence>
<dbReference type="Pfam" id="PF04239">
    <property type="entry name" value="DUF421"/>
    <property type="match status" value="1"/>
</dbReference>
<dbReference type="InterPro" id="IPR048454">
    <property type="entry name" value="YetF_N"/>
</dbReference>
<dbReference type="GO" id="GO:0005886">
    <property type="term" value="C:plasma membrane"/>
    <property type="evidence" value="ECO:0007669"/>
    <property type="project" value="UniProtKB-SubCell"/>
</dbReference>
<dbReference type="Gene3D" id="3.30.240.20">
    <property type="entry name" value="bsu07140 like domains"/>
    <property type="match status" value="2"/>
</dbReference>
<dbReference type="InterPro" id="IPR023090">
    <property type="entry name" value="UPF0702_alpha/beta_dom_sf"/>
</dbReference>
<comment type="caution">
    <text evidence="10">The sequence shown here is derived from an EMBL/GenBank/DDBJ whole genome shotgun (WGS) entry which is preliminary data.</text>
</comment>
<evidence type="ECO:0000256" key="4">
    <source>
        <dbReference type="ARBA" id="ARBA00022692"/>
    </source>
</evidence>